<evidence type="ECO:0000256" key="1">
    <source>
        <dbReference type="ARBA" id="ARBA00023012"/>
    </source>
</evidence>
<evidence type="ECO:0000259" key="7">
    <source>
        <dbReference type="PROSITE" id="PS50110"/>
    </source>
</evidence>
<dbReference type="PROSITE" id="PS50110">
    <property type="entry name" value="RESPONSE_REGULATORY"/>
    <property type="match status" value="1"/>
</dbReference>
<dbReference type="PANTHER" id="PTHR43874">
    <property type="entry name" value="TWO-COMPONENT RESPONSE REGULATOR"/>
    <property type="match status" value="1"/>
</dbReference>
<organism evidence="8">
    <name type="scientific">Salvia splendens</name>
    <name type="common">Scarlet sage</name>
    <dbReference type="NCBI Taxonomy" id="180675"/>
    <lineage>
        <taxon>Eukaryota</taxon>
        <taxon>Viridiplantae</taxon>
        <taxon>Streptophyta</taxon>
        <taxon>Embryophyta</taxon>
        <taxon>Tracheophyta</taxon>
        <taxon>Spermatophyta</taxon>
        <taxon>Magnoliopsida</taxon>
        <taxon>eudicotyledons</taxon>
        <taxon>Gunneridae</taxon>
        <taxon>Pentapetalae</taxon>
        <taxon>asterids</taxon>
        <taxon>lamiids</taxon>
        <taxon>Lamiales</taxon>
        <taxon>Lamiaceae</taxon>
        <taxon>Nepetoideae</taxon>
        <taxon>Mentheae</taxon>
        <taxon>Salviinae</taxon>
        <taxon>Salvia</taxon>
        <taxon>Salvia subgen. Calosphace</taxon>
        <taxon>core Calosphace</taxon>
    </lineage>
</organism>
<comment type="caution">
    <text evidence="5">Lacks conserved residue(s) required for the propagation of feature annotation.</text>
</comment>
<dbReference type="InterPro" id="IPR001789">
    <property type="entry name" value="Sig_transdc_resp-reg_receiver"/>
</dbReference>
<gene>
    <name evidence="8" type="ORF">SASPL_106883</name>
</gene>
<evidence type="ECO:0000256" key="3">
    <source>
        <dbReference type="ARBA" id="ARBA00023163"/>
    </source>
</evidence>
<dbReference type="AlphaFoldDB" id="A0A8X8YCF7"/>
<dbReference type="InterPro" id="IPR006447">
    <property type="entry name" value="Myb_dom_plants"/>
</dbReference>
<dbReference type="InterPro" id="IPR009057">
    <property type="entry name" value="Homeodomain-like_sf"/>
</dbReference>
<dbReference type="Gene3D" id="3.40.50.2300">
    <property type="match status" value="1"/>
</dbReference>
<protein>
    <recommendedName>
        <fullName evidence="7">Response regulatory domain-containing protein</fullName>
    </recommendedName>
</protein>
<reference evidence="8" key="1">
    <citation type="submission" date="2018-01" db="EMBL/GenBank/DDBJ databases">
        <authorList>
            <person name="Mao J.F."/>
        </authorList>
    </citation>
    <scope>NUCLEOTIDE SEQUENCE</scope>
    <source>
        <strain evidence="8">Huo1</strain>
        <tissue evidence="8">Leaf</tissue>
    </source>
</reference>
<dbReference type="InterPro" id="IPR045279">
    <property type="entry name" value="ARR-like"/>
</dbReference>
<dbReference type="GO" id="GO:0009736">
    <property type="term" value="P:cytokinin-activated signaling pathway"/>
    <property type="evidence" value="ECO:0007669"/>
    <property type="project" value="InterPro"/>
</dbReference>
<evidence type="ECO:0000256" key="4">
    <source>
        <dbReference type="ARBA" id="ARBA00023242"/>
    </source>
</evidence>
<proteinExistence type="predicted"/>
<evidence type="ECO:0000313" key="9">
    <source>
        <dbReference type="Proteomes" id="UP000298416"/>
    </source>
</evidence>
<dbReference type="SUPFAM" id="SSF46689">
    <property type="entry name" value="Homeodomain-like"/>
    <property type="match status" value="1"/>
</dbReference>
<dbReference type="SUPFAM" id="SSF52172">
    <property type="entry name" value="CheY-like"/>
    <property type="match status" value="1"/>
</dbReference>
<dbReference type="GO" id="GO:0003677">
    <property type="term" value="F:DNA binding"/>
    <property type="evidence" value="ECO:0007669"/>
    <property type="project" value="InterPro"/>
</dbReference>
<feature type="domain" description="Response regulatory" evidence="7">
    <location>
        <begin position="1"/>
        <end position="118"/>
    </location>
</feature>
<dbReference type="InterPro" id="IPR011006">
    <property type="entry name" value="CheY-like_superfamily"/>
</dbReference>
<keyword evidence="9" id="KW-1185">Reference proteome</keyword>
<dbReference type="PANTHER" id="PTHR43874:SF7">
    <property type="entry name" value="TWO-COMPONENT RESPONSE REGULATOR ARR10"/>
    <property type="match status" value="1"/>
</dbReference>
<feature type="compositionally biased region" description="Basic and acidic residues" evidence="6">
    <location>
        <begin position="247"/>
        <end position="258"/>
    </location>
</feature>
<evidence type="ECO:0000256" key="2">
    <source>
        <dbReference type="ARBA" id="ARBA00023015"/>
    </source>
</evidence>
<keyword evidence="4" id="KW-0539">Nucleus</keyword>
<keyword evidence="3" id="KW-0804">Transcription</keyword>
<keyword evidence="2" id="KW-0805">Transcription regulation</keyword>
<feature type="compositionally biased region" description="Basic and acidic residues" evidence="6">
    <location>
        <begin position="275"/>
        <end position="299"/>
    </location>
</feature>
<comment type="caution">
    <text evidence="8">The sequence shown here is derived from an EMBL/GenBank/DDBJ whole genome shotgun (WGS) entry which is preliminary data.</text>
</comment>
<reference evidence="8" key="2">
    <citation type="submission" date="2020-08" db="EMBL/GenBank/DDBJ databases">
        <title>Plant Genome Project.</title>
        <authorList>
            <person name="Zhang R.-G."/>
        </authorList>
    </citation>
    <scope>NUCLEOTIDE SEQUENCE</scope>
    <source>
        <strain evidence="8">Huo1</strain>
        <tissue evidence="8">Leaf</tissue>
    </source>
</reference>
<sequence length="385" mass="44323">MTSYLSVLTNQIHVLFLDHELNCLNTARLMEACQYRASDAILMLTNGNTKIDLVIANITSPDVINLLQLAVSMEIPTILMSNDDNPRMAVSVIENGAFLYIKRPANPELLRYLWKHVARESMRVMRERERLIAASYITPPCGTEFREMENPNNLFNMDKGKRKRNDSYNEKYVENEHNFDNSMMSQGNVKRKMCTHWTKELHEKFEEVCYQLGDGSIYPKEIAEKMNVAGLEKKHVASHLQKIRQARGKEPESSDGKRSSHKERRFGRMPQIMLEKLKERVHDHSSNSEMEGRVTERRMTNQSSDGEGSSHKTSRFGSMPEIMKDKSKGWVDDHESISEMANETGMANQPTFDNLQHEALYANLENIAQDIHFSSSHLSFGDIEY</sequence>
<evidence type="ECO:0000256" key="6">
    <source>
        <dbReference type="SAM" id="MobiDB-lite"/>
    </source>
</evidence>
<name>A0A8X8YCF7_SALSN</name>
<keyword evidence="1" id="KW-0902">Two-component regulatory system</keyword>
<dbReference type="Proteomes" id="UP000298416">
    <property type="component" value="Unassembled WGS sequence"/>
</dbReference>
<dbReference type="Gene3D" id="1.10.10.60">
    <property type="entry name" value="Homeodomain-like"/>
    <property type="match status" value="1"/>
</dbReference>
<accession>A0A8X8YCF7</accession>
<evidence type="ECO:0000313" key="8">
    <source>
        <dbReference type="EMBL" id="KAG6428844.1"/>
    </source>
</evidence>
<dbReference type="InterPro" id="IPR001005">
    <property type="entry name" value="SANT/Myb"/>
</dbReference>
<evidence type="ECO:0000256" key="5">
    <source>
        <dbReference type="PROSITE-ProRule" id="PRU00169"/>
    </source>
</evidence>
<feature type="region of interest" description="Disordered" evidence="6">
    <location>
        <begin position="236"/>
        <end position="318"/>
    </location>
</feature>
<dbReference type="Pfam" id="PF00249">
    <property type="entry name" value="Myb_DNA-binding"/>
    <property type="match status" value="1"/>
</dbReference>
<dbReference type="NCBIfam" id="TIGR01557">
    <property type="entry name" value="myb_SHAQKYF"/>
    <property type="match status" value="1"/>
</dbReference>
<dbReference type="EMBL" id="PNBA02000003">
    <property type="protein sequence ID" value="KAG6428844.1"/>
    <property type="molecule type" value="Genomic_DNA"/>
</dbReference>
<dbReference type="GO" id="GO:0000160">
    <property type="term" value="P:phosphorelay signal transduction system"/>
    <property type="evidence" value="ECO:0007669"/>
    <property type="project" value="UniProtKB-KW"/>
</dbReference>